<keyword evidence="2" id="KW-1185">Reference proteome</keyword>
<evidence type="ECO:0000313" key="2">
    <source>
        <dbReference type="Proteomes" id="UP000317909"/>
    </source>
</evidence>
<dbReference type="Proteomes" id="UP000317909">
    <property type="component" value="Chromosome"/>
</dbReference>
<protein>
    <submittedName>
        <fullName evidence="1">Uncharacterized protein</fullName>
    </submittedName>
</protein>
<proteinExistence type="predicted"/>
<evidence type="ECO:0000313" key="1">
    <source>
        <dbReference type="EMBL" id="QDT72250.1"/>
    </source>
</evidence>
<accession>A0A517TV51</accession>
<reference evidence="1 2" key="1">
    <citation type="submission" date="2019-02" db="EMBL/GenBank/DDBJ databases">
        <title>Deep-cultivation of Planctomycetes and their phenomic and genomic characterization uncovers novel biology.</title>
        <authorList>
            <person name="Wiegand S."/>
            <person name="Jogler M."/>
            <person name="Boedeker C."/>
            <person name="Pinto D."/>
            <person name="Vollmers J."/>
            <person name="Rivas-Marin E."/>
            <person name="Kohn T."/>
            <person name="Peeters S.H."/>
            <person name="Heuer A."/>
            <person name="Rast P."/>
            <person name="Oberbeckmann S."/>
            <person name="Bunk B."/>
            <person name="Jeske O."/>
            <person name="Meyerdierks A."/>
            <person name="Storesund J.E."/>
            <person name="Kallscheuer N."/>
            <person name="Luecker S."/>
            <person name="Lage O.M."/>
            <person name="Pohl T."/>
            <person name="Merkel B.J."/>
            <person name="Hornburger P."/>
            <person name="Mueller R.-W."/>
            <person name="Bruemmer F."/>
            <person name="Labrenz M."/>
            <person name="Spormann A.M."/>
            <person name="Op den Camp H."/>
            <person name="Overmann J."/>
            <person name="Amann R."/>
            <person name="Jetten M.S.M."/>
            <person name="Mascher T."/>
            <person name="Medema M.H."/>
            <person name="Devos D.P."/>
            <person name="Kaster A.-K."/>
            <person name="Ovreas L."/>
            <person name="Rohde M."/>
            <person name="Galperin M.Y."/>
            <person name="Jogler C."/>
        </authorList>
    </citation>
    <scope>NUCLEOTIDE SEQUENCE [LARGE SCALE GENOMIC DNA]</scope>
    <source>
        <strain evidence="1 2">I41</strain>
    </source>
</reference>
<dbReference type="OrthoDB" id="286365at2"/>
<gene>
    <name evidence="1" type="ORF">I41_14210</name>
</gene>
<dbReference type="RefSeq" id="WP_145431836.1">
    <property type="nucleotide sequence ID" value="NZ_CP036339.1"/>
</dbReference>
<sequence>MTRNAHDREDLLRDARGLSPRMQLEITSPPGPRELFAGFRGESLSLYFGQDLVFHFNGRGQLRRAFVADLLLKADDGRLAAMRRERTHDETRLVSQSMTEVQERTVLADLEHRLLELDEAIAAGAYRLVGEVPAGGGAMSRLEAWLNSRGRIELADSPHVR</sequence>
<dbReference type="EMBL" id="CP036339">
    <property type="protein sequence ID" value="QDT72250.1"/>
    <property type="molecule type" value="Genomic_DNA"/>
</dbReference>
<organism evidence="1 2">
    <name type="scientific">Lacipirellula limnantheis</name>
    <dbReference type="NCBI Taxonomy" id="2528024"/>
    <lineage>
        <taxon>Bacteria</taxon>
        <taxon>Pseudomonadati</taxon>
        <taxon>Planctomycetota</taxon>
        <taxon>Planctomycetia</taxon>
        <taxon>Pirellulales</taxon>
        <taxon>Lacipirellulaceae</taxon>
        <taxon>Lacipirellula</taxon>
    </lineage>
</organism>
<name>A0A517TV51_9BACT</name>
<dbReference type="AlphaFoldDB" id="A0A517TV51"/>
<dbReference type="KEGG" id="llh:I41_14210"/>